<feature type="region of interest" description="Disordered" evidence="1">
    <location>
        <begin position="29"/>
        <end position="51"/>
    </location>
</feature>
<keyword evidence="2" id="KW-0732">Signal</keyword>
<feature type="signal peptide" evidence="2">
    <location>
        <begin position="1"/>
        <end position="21"/>
    </location>
</feature>
<evidence type="ECO:0000313" key="4">
    <source>
        <dbReference type="Proteomes" id="UP000784294"/>
    </source>
</evidence>
<dbReference type="EMBL" id="CAAALY010029030">
    <property type="protein sequence ID" value="VEL16580.1"/>
    <property type="molecule type" value="Genomic_DNA"/>
</dbReference>
<proteinExistence type="predicted"/>
<evidence type="ECO:0000313" key="3">
    <source>
        <dbReference type="EMBL" id="VEL16580.1"/>
    </source>
</evidence>
<name>A0A448WNZ1_9PLAT</name>
<keyword evidence="4" id="KW-1185">Reference proteome</keyword>
<feature type="chain" id="PRO_5019387563" evidence="2">
    <location>
        <begin position="22"/>
        <end position="87"/>
    </location>
</feature>
<organism evidence="3 4">
    <name type="scientific">Protopolystoma xenopodis</name>
    <dbReference type="NCBI Taxonomy" id="117903"/>
    <lineage>
        <taxon>Eukaryota</taxon>
        <taxon>Metazoa</taxon>
        <taxon>Spiralia</taxon>
        <taxon>Lophotrochozoa</taxon>
        <taxon>Platyhelminthes</taxon>
        <taxon>Monogenea</taxon>
        <taxon>Polyopisthocotylea</taxon>
        <taxon>Polystomatidea</taxon>
        <taxon>Polystomatidae</taxon>
        <taxon>Protopolystoma</taxon>
    </lineage>
</organism>
<reference evidence="3" key="1">
    <citation type="submission" date="2018-11" db="EMBL/GenBank/DDBJ databases">
        <authorList>
            <consortium name="Pathogen Informatics"/>
        </authorList>
    </citation>
    <scope>NUCLEOTIDE SEQUENCE</scope>
</reference>
<dbReference type="AlphaFoldDB" id="A0A448WNZ1"/>
<evidence type="ECO:0000256" key="2">
    <source>
        <dbReference type="SAM" id="SignalP"/>
    </source>
</evidence>
<evidence type="ECO:0000256" key="1">
    <source>
        <dbReference type="SAM" id="MobiDB-lite"/>
    </source>
</evidence>
<protein>
    <submittedName>
        <fullName evidence="3">Uncharacterized protein</fullName>
    </submittedName>
</protein>
<dbReference type="Proteomes" id="UP000784294">
    <property type="component" value="Unassembled WGS sequence"/>
</dbReference>
<accession>A0A448WNZ1</accession>
<sequence length="87" mass="9952">MAKLLFYVCVLGEIFLKTCFSYRQKLSMDWSGPPEGESLSTPRENPTLLPVDWPTKRQMEDTEVVRAFEDDADADDDLAAFIHSLPR</sequence>
<comment type="caution">
    <text evidence="3">The sequence shown here is derived from an EMBL/GenBank/DDBJ whole genome shotgun (WGS) entry which is preliminary data.</text>
</comment>
<gene>
    <name evidence="3" type="ORF">PXEA_LOCUS10020</name>
</gene>